<dbReference type="AlphaFoldDB" id="A0A8B8LM98"/>
<dbReference type="RefSeq" id="XP_027357526.1">
    <property type="nucleotide sequence ID" value="XM_027501725.1"/>
</dbReference>
<protein>
    <submittedName>
        <fullName evidence="2">Uncharacterized protein LOC113866928</fullName>
    </submittedName>
</protein>
<dbReference type="Proteomes" id="UP000694853">
    <property type="component" value="Unplaced"/>
</dbReference>
<reference evidence="1" key="1">
    <citation type="journal article" date="2019" name="Toxins">
        <title>Detection of Abrin-Like and Prepropulchellin-Like Toxin Genes and Transcripts Using Whole Genome Sequencing and Full-Length Transcript Sequencing of Abrus precatorius.</title>
        <authorList>
            <person name="Hovde B.T."/>
            <person name="Daligault H.E."/>
            <person name="Hanschen E.R."/>
            <person name="Kunde Y.A."/>
            <person name="Johnson M.B."/>
            <person name="Starkenburg S.R."/>
            <person name="Johnson S.L."/>
        </authorList>
    </citation>
    <scope>NUCLEOTIDE SEQUENCE [LARGE SCALE GENOMIC DNA]</scope>
</reference>
<reference evidence="2" key="2">
    <citation type="submission" date="2025-08" db="UniProtKB">
        <authorList>
            <consortium name="RefSeq"/>
        </authorList>
    </citation>
    <scope>IDENTIFICATION</scope>
    <source>
        <tissue evidence="2">Young leaves</tissue>
    </source>
</reference>
<accession>A0A8B8LM98</accession>
<dbReference type="OrthoDB" id="663108at2759"/>
<dbReference type="PANTHER" id="PTHR34278">
    <property type="entry name" value="PROTEIN THI031, PUTATIVE-RELATED"/>
    <property type="match status" value="1"/>
</dbReference>
<keyword evidence="1" id="KW-1185">Reference proteome</keyword>
<gene>
    <name evidence="2" type="primary">LOC113866928</name>
</gene>
<proteinExistence type="predicted"/>
<name>A0A8B8LM98_ABRPR</name>
<dbReference type="PANTHER" id="PTHR34278:SF1">
    <property type="entry name" value="PROTEIN THI031, PUTATIVE-RELATED"/>
    <property type="match status" value="1"/>
</dbReference>
<sequence length="180" mass="20642">MKRKGRQHGMVRSYRILPSPLNPRPNTRFITRFDSPPTAGLFVKVSSKPTNHSKFTGKCDTPRCNDCHLNPACKSKDKTKGTQKHKQNWRVMDPPHSNLFGLSATETLDHLSNDYIEDEVEYEGGDQVHYHVNYSSTSGDCYRVEKDDSKCISEMGFSFIMDSMDQVEEEKGEDWFLVES</sequence>
<organism evidence="1 2">
    <name type="scientific">Abrus precatorius</name>
    <name type="common">Indian licorice</name>
    <name type="synonym">Glycine abrus</name>
    <dbReference type="NCBI Taxonomy" id="3816"/>
    <lineage>
        <taxon>Eukaryota</taxon>
        <taxon>Viridiplantae</taxon>
        <taxon>Streptophyta</taxon>
        <taxon>Embryophyta</taxon>
        <taxon>Tracheophyta</taxon>
        <taxon>Spermatophyta</taxon>
        <taxon>Magnoliopsida</taxon>
        <taxon>eudicotyledons</taxon>
        <taxon>Gunneridae</taxon>
        <taxon>Pentapetalae</taxon>
        <taxon>rosids</taxon>
        <taxon>fabids</taxon>
        <taxon>Fabales</taxon>
        <taxon>Fabaceae</taxon>
        <taxon>Papilionoideae</taxon>
        <taxon>50 kb inversion clade</taxon>
        <taxon>NPAAA clade</taxon>
        <taxon>indigoferoid/millettioid clade</taxon>
        <taxon>Abreae</taxon>
        <taxon>Abrus</taxon>
    </lineage>
</organism>
<dbReference type="GeneID" id="113866928"/>
<dbReference type="KEGG" id="aprc:113866928"/>
<evidence type="ECO:0000313" key="2">
    <source>
        <dbReference type="RefSeq" id="XP_027357526.1"/>
    </source>
</evidence>
<evidence type="ECO:0000313" key="1">
    <source>
        <dbReference type="Proteomes" id="UP000694853"/>
    </source>
</evidence>